<evidence type="ECO:0000256" key="5">
    <source>
        <dbReference type="ARBA" id="ARBA00022989"/>
    </source>
</evidence>
<dbReference type="Pfam" id="PF21088">
    <property type="entry name" value="MS_channel_1st"/>
    <property type="match status" value="1"/>
</dbReference>
<keyword evidence="12" id="KW-1185">Reference proteome</keyword>
<dbReference type="Pfam" id="PF05552">
    <property type="entry name" value="MS_channel_1st_1"/>
    <property type="match status" value="1"/>
</dbReference>
<name>A0A0G3EYU0_9BURK</name>
<reference evidence="12" key="1">
    <citation type="submission" date="2015-06" db="EMBL/GenBank/DDBJ databases">
        <authorList>
            <person name="Lim Y.L."/>
            <person name="Ee R."/>
            <person name="Yong D."/>
            <person name="How K.Y."/>
            <person name="Yin W.F."/>
            <person name="Chan K.G."/>
        </authorList>
    </citation>
    <scope>NUCLEOTIDE SEQUENCE [LARGE SCALE GENOMIC DNA]</scope>
    <source>
        <strain evidence="12">DSM 25325</strain>
    </source>
</reference>
<evidence type="ECO:0000313" key="11">
    <source>
        <dbReference type="EMBL" id="AKJ70582.2"/>
    </source>
</evidence>
<dbReference type="InterPro" id="IPR023408">
    <property type="entry name" value="MscS_beta-dom_sf"/>
</dbReference>
<dbReference type="EMBL" id="CP011568">
    <property type="protein sequence ID" value="AKJ70582.2"/>
    <property type="molecule type" value="Genomic_DNA"/>
</dbReference>
<evidence type="ECO:0000313" key="12">
    <source>
        <dbReference type="Proteomes" id="UP000036700"/>
    </source>
</evidence>
<evidence type="ECO:0000259" key="9">
    <source>
        <dbReference type="Pfam" id="PF21082"/>
    </source>
</evidence>
<dbReference type="GO" id="GO:0005886">
    <property type="term" value="C:plasma membrane"/>
    <property type="evidence" value="ECO:0007669"/>
    <property type="project" value="UniProtKB-SubCell"/>
</dbReference>
<dbReference type="PANTHER" id="PTHR30221">
    <property type="entry name" value="SMALL-CONDUCTANCE MECHANOSENSITIVE CHANNEL"/>
    <property type="match status" value="1"/>
</dbReference>
<sequence length="284" mass="30815">MNHASLAAATDALWTAAAQNALHYGVTAIQAIVILLLGWWLSNLLTRIVRRALDRSPQFDKTLKPLTYSVVQWSVRGITIVAVLAQFGVQTASIIAVLGAAGLAIGLALQGTLQNIAAGTMLLVLRPFKIGDYISAGSSIGGTVEEIGLFTSTLTTADGVYMSVPNNQIWGSAITNYSRNSRRRMDITVNIDLRDDLDSAIAALSSLTATHEHVLRDPAPEVMVKEIHEQAVVINVRLWTLSEYYWAVYWELQRGVKKTVEAAGCSLPYPTRTIVMTPAPTTPQ</sequence>
<evidence type="ECO:0000256" key="3">
    <source>
        <dbReference type="ARBA" id="ARBA00022475"/>
    </source>
</evidence>
<feature type="domain" description="Mechanosensitive ion channel transmembrane helices 2/3" evidence="10">
    <location>
        <begin position="78"/>
        <end position="110"/>
    </location>
</feature>
<feature type="transmembrane region" description="Helical" evidence="7">
    <location>
        <begin position="93"/>
        <end position="113"/>
    </location>
</feature>
<dbReference type="GO" id="GO:0008381">
    <property type="term" value="F:mechanosensitive monoatomic ion channel activity"/>
    <property type="evidence" value="ECO:0007669"/>
    <property type="project" value="InterPro"/>
</dbReference>
<feature type="domain" description="Mechanosensitive ion channel MscS" evidence="8">
    <location>
        <begin position="112"/>
        <end position="179"/>
    </location>
</feature>
<dbReference type="InterPro" id="IPR049142">
    <property type="entry name" value="MS_channel_1st"/>
</dbReference>
<keyword evidence="3" id="KW-1003">Cell membrane</keyword>
<dbReference type="RefSeq" id="WP_052892714.1">
    <property type="nucleotide sequence ID" value="NZ_CP011568.3"/>
</dbReference>
<dbReference type="InterPro" id="IPR008910">
    <property type="entry name" value="MSC_TM_helix"/>
</dbReference>
<dbReference type="STRING" id="445709.ABW99_13685"/>
<dbReference type="InterPro" id="IPR010920">
    <property type="entry name" value="LSM_dom_sf"/>
</dbReference>
<dbReference type="SUPFAM" id="SSF50182">
    <property type="entry name" value="Sm-like ribonucleoproteins"/>
    <property type="match status" value="1"/>
</dbReference>
<protein>
    <recommendedName>
        <fullName evidence="7">Small-conductance mechanosensitive channel</fullName>
    </recommendedName>
</protein>
<dbReference type="InterPro" id="IPR011066">
    <property type="entry name" value="MscS_channel_C_sf"/>
</dbReference>
<keyword evidence="5 7" id="KW-1133">Transmembrane helix</keyword>
<dbReference type="PANTHER" id="PTHR30221:SF1">
    <property type="entry name" value="SMALL-CONDUCTANCE MECHANOSENSITIVE CHANNEL"/>
    <property type="match status" value="1"/>
</dbReference>
<comment type="function">
    <text evidence="7">Mechanosensitive channel that participates in the regulation of osmotic pressure changes within the cell, opening in response to stretch forces in the membrane lipid bilayer, without the need for other proteins. Contributes to normal resistance to hypoosmotic shock. Forms an ion channel of 1.0 nanosiemens conductance with a slight preference for anions.</text>
</comment>
<evidence type="ECO:0000256" key="7">
    <source>
        <dbReference type="RuleBase" id="RU369025"/>
    </source>
</evidence>
<feature type="domain" description="Mechanosensitive ion channel MscS C-terminal" evidence="9">
    <location>
        <begin position="187"/>
        <end position="265"/>
    </location>
</feature>
<feature type="transmembrane region" description="Helical" evidence="7">
    <location>
        <begin position="28"/>
        <end position="45"/>
    </location>
</feature>
<dbReference type="KEGG" id="ptx:ABW99_13685"/>
<keyword evidence="4 7" id="KW-0812">Transmembrane</keyword>
<dbReference type="AlphaFoldDB" id="A0A0G3EYU0"/>
<dbReference type="Gene3D" id="2.30.30.60">
    <property type="match status" value="1"/>
</dbReference>
<keyword evidence="7" id="KW-0406">Ion transport</keyword>
<comment type="subcellular location">
    <subcellularLocation>
        <location evidence="7">Cell inner membrane</location>
        <topology evidence="7">Multi-pass membrane protein</topology>
    </subcellularLocation>
    <subcellularLocation>
        <location evidence="1">Cell membrane</location>
        <topology evidence="1">Multi-pass membrane protein</topology>
    </subcellularLocation>
</comment>
<evidence type="ECO:0000256" key="6">
    <source>
        <dbReference type="ARBA" id="ARBA00023136"/>
    </source>
</evidence>
<gene>
    <name evidence="11" type="ORF">ABW99_13685</name>
</gene>
<keyword evidence="7" id="KW-0997">Cell inner membrane</keyword>
<dbReference type="SUPFAM" id="SSF82689">
    <property type="entry name" value="Mechanosensitive channel protein MscS (YggB), C-terminal domain"/>
    <property type="match status" value="1"/>
</dbReference>
<dbReference type="SUPFAM" id="SSF82861">
    <property type="entry name" value="Mechanosensitive channel protein MscS (YggB), transmembrane region"/>
    <property type="match status" value="1"/>
</dbReference>
<evidence type="ECO:0000259" key="10">
    <source>
        <dbReference type="Pfam" id="PF21088"/>
    </source>
</evidence>
<dbReference type="Pfam" id="PF00924">
    <property type="entry name" value="MS_channel_2nd"/>
    <property type="match status" value="1"/>
</dbReference>
<organism evidence="11 12">
    <name type="scientific">Pandoraea thiooxydans</name>
    <dbReference type="NCBI Taxonomy" id="445709"/>
    <lineage>
        <taxon>Bacteria</taxon>
        <taxon>Pseudomonadati</taxon>
        <taxon>Pseudomonadota</taxon>
        <taxon>Betaproteobacteria</taxon>
        <taxon>Burkholderiales</taxon>
        <taxon>Burkholderiaceae</taxon>
        <taxon>Pandoraea</taxon>
    </lineage>
</organism>
<evidence type="ECO:0000256" key="4">
    <source>
        <dbReference type="ARBA" id="ARBA00022692"/>
    </source>
</evidence>
<evidence type="ECO:0000259" key="8">
    <source>
        <dbReference type="Pfam" id="PF00924"/>
    </source>
</evidence>
<evidence type="ECO:0000256" key="2">
    <source>
        <dbReference type="ARBA" id="ARBA00008017"/>
    </source>
</evidence>
<keyword evidence="7" id="KW-0813">Transport</keyword>
<proteinExistence type="inferred from homology"/>
<comment type="subunit">
    <text evidence="7">Homoheptamer.</text>
</comment>
<comment type="similarity">
    <text evidence="2 7">Belongs to the MscS (TC 1.A.23) family.</text>
</comment>
<keyword evidence="7" id="KW-0407">Ion channel</keyword>
<dbReference type="InterPro" id="IPR045275">
    <property type="entry name" value="MscS_archaea/bacteria_type"/>
</dbReference>
<dbReference type="InterPro" id="IPR011014">
    <property type="entry name" value="MscS_channel_TM-2"/>
</dbReference>
<dbReference type="InterPro" id="IPR049278">
    <property type="entry name" value="MS_channel_C"/>
</dbReference>
<comment type="caution">
    <text evidence="7">Lacks conserved residue(s) required for the propagation of feature annotation.</text>
</comment>
<dbReference type="InterPro" id="IPR006685">
    <property type="entry name" value="MscS_channel_2nd"/>
</dbReference>
<keyword evidence="6 7" id="KW-0472">Membrane</keyword>
<accession>A0A0G3EYU0</accession>
<dbReference type="OrthoDB" id="9809206at2"/>
<dbReference type="Pfam" id="PF21082">
    <property type="entry name" value="MS_channel_3rd"/>
    <property type="match status" value="1"/>
</dbReference>
<evidence type="ECO:0000256" key="1">
    <source>
        <dbReference type="ARBA" id="ARBA00004651"/>
    </source>
</evidence>
<dbReference type="Gene3D" id="3.30.70.100">
    <property type="match status" value="1"/>
</dbReference>
<dbReference type="Proteomes" id="UP000036700">
    <property type="component" value="Chromosome"/>
</dbReference>
<dbReference type="Gene3D" id="1.10.287.1260">
    <property type="match status" value="1"/>
</dbReference>